<dbReference type="PIRSF" id="PIRSF000196">
    <property type="entry name" value="Pro_dehydrog"/>
    <property type="match status" value="1"/>
</dbReference>
<dbReference type="PANTHER" id="PTHR13914:SF0">
    <property type="entry name" value="PROLINE DEHYDROGENASE 1, MITOCHONDRIAL"/>
    <property type="match status" value="1"/>
</dbReference>
<dbReference type="GO" id="GO:0000166">
    <property type="term" value="F:nucleotide binding"/>
    <property type="evidence" value="ECO:0007669"/>
    <property type="project" value="UniProtKB-KW"/>
</dbReference>
<evidence type="ECO:0000256" key="8">
    <source>
        <dbReference type="ARBA" id="ARBA00048779"/>
    </source>
</evidence>
<comment type="catalytic activity">
    <reaction evidence="8">
        <text>L-proline + a quinone = (S)-1-pyrroline-5-carboxylate + a quinol + H(+)</text>
        <dbReference type="Rhea" id="RHEA:23784"/>
        <dbReference type="ChEBI" id="CHEBI:15378"/>
        <dbReference type="ChEBI" id="CHEBI:17388"/>
        <dbReference type="ChEBI" id="CHEBI:24646"/>
        <dbReference type="ChEBI" id="CHEBI:60039"/>
        <dbReference type="ChEBI" id="CHEBI:132124"/>
        <dbReference type="EC" id="1.5.5.2"/>
    </reaction>
</comment>
<feature type="binding site" evidence="10">
    <location>
        <position position="126"/>
    </location>
    <ligand>
        <name>FAD</name>
        <dbReference type="ChEBI" id="CHEBI:57692"/>
    </ligand>
</feature>
<dbReference type="STRING" id="1633631.GCA_001442925_00194"/>
<dbReference type="GO" id="GO:0004657">
    <property type="term" value="F:proline dehydrogenase activity"/>
    <property type="evidence" value="ECO:0007669"/>
    <property type="project" value="UniProtKB-EC"/>
</dbReference>
<dbReference type="EC" id="1.5.5.2" evidence="2"/>
<evidence type="ECO:0000256" key="5">
    <source>
        <dbReference type="ARBA" id="ARBA00022827"/>
    </source>
</evidence>
<dbReference type="Pfam" id="PF01619">
    <property type="entry name" value="Pro_dh"/>
    <property type="match status" value="1"/>
</dbReference>
<keyword evidence="7" id="KW-0642">Proline metabolism</keyword>
<evidence type="ECO:0000256" key="4">
    <source>
        <dbReference type="ARBA" id="ARBA00022741"/>
    </source>
</evidence>
<feature type="binding site" evidence="9">
    <location>
        <position position="91"/>
    </location>
    <ligand>
        <name>substrate</name>
    </ligand>
</feature>
<dbReference type="GO" id="GO:0010133">
    <property type="term" value="P:L-proline catabolic process to L-glutamate"/>
    <property type="evidence" value="ECO:0007669"/>
    <property type="project" value="UniProtKB-UniPathway"/>
</dbReference>
<comment type="pathway">
    <text evidence="1">Amino-acid degradation; L-proline degradation into L-glutamate; L-glutamate from L-proline: step 1/2.</text>
</comment>
<dbReference type="InterPro" id="IPR002872">
    <property type="entry name" value="Proline_DH_dom"/>
</dbReference>
<dbReference type="SUPFAM" id="SSF51730">
    <property type="entry name" value="FAD-linked oxidoreductase"/>
    <property type="match status" value="1"/>
</dbReference>
<dbReference type="PANTHER" id="PTHR13914">
    <property type="entry name" value="PROLINE OXIDASE"/>
    <property type="match status" value="1"/>
</dbReference>
<gene>
    <name evidence="12" type="ORF">JGI4_00194</name>
</gene>
<dbReference type="EMBL" id="FAOP01000001">
    <property type="protein sequence ID" value="CUU01125.1"/>
    <property type="molecule type" value="Genomic_DNA"/>
</dbReference>
<dbReference type="OrthoDB" id="9773461at2"/>
<evidence type="ECO:0000256" key="6">
    <source>
        <dbReference type="ARBA" id="ARBA00023002"/>
    </source>
</evidence>
<dbReference type="InterPro" id="IPR015659">
    <property type="entry name" value="Proline_oxidase"/>
</dbReference>
<evidence type="ECO:0000313" key="12">
    <source>
        <dbReference type="EMBL" id="CUU01125.1"/>
    </source>
</evidence>
<feature type="binding site" evidence="9">
    <location>
        <position position="280"/>
    </location>
    <ligand>
        <name>substrate</name>
    </ligand>
</feature>
<evidence type="ECO:0000256" key="9">
    <source>
        <dbReference type="PIRSR" id="PIRSR000196-1"/>
    </source>
</evidence>
<dbReference type="UniPathway" id="UPA00261">
    <property type="reaction ID" value="UER00373"/>
</dbReference>
<evidence type="ECO:0000313" key="13">
    <source>
        <dbReference type="Proteomes" id="UP000182011"/>
    </source>
</evidence>
<keyword evidence="3" id="KW-0285">Flavoprotein</keyword>
<proteinExistence type="predicted"/>
<feature type="binding site" evidence="10">
    <location>
        <position position="154"/>
    </location>
    <ligand>
        <name>FAD</name>
        <dbReference type="ChEBI" id="CHEBI:57692"/>
    </ligand>
</feature>
<accession>A0A0P1LM78</accession>
<dbReference type="AlphaFoldDB" id="A0A0P1LEU0"/>
<dbReference type="Proteomes" id="UP000182011">
    <property type="component" value="Unassembled WGS sequence"/>
</dbReference>
<feature type="domain" description="Proline dehydrogenase" evidence="11">
    <location>
        <begin position="38"/>
        <end position="287"/>
    </location>
</feature>
<feature type="binding site" evidence="10">
    <location>
        <begin position="217"/>
        <end position="218"/>
    </location>
    <ligand>
        <name>FAD</name>
        <dbReference type="ChEBI" id="CHEBI:57692"/>
    </ligand>
</feature>
<comment type="cofactor">
    <cofactor evidence="10">
        <name>FAD</name>
        <dbReference type="ChEBI" id="CHEBI:57692"/>
    </cofactor>
    <text evidence="10">Binds 1 FAD per subunit.</text>
</comment>
<keyword evidence="6" id="KW-0560">Oxidoreductase</keyword>
<accession>A0A0P1NXZ1</accession>
<accession>A0A0P1LEU0</accession>
<feature type="binding site" evidence="9">
    <location>
        <position position="279"/>
    </location>
    <ligand>
        <name>substrate</name>
    </ligand>
</feature>
<keyword evidence="4 10" id="KW-0547">Nucleotide-binding</keyword>
<reference evidence="12 13" key="1">
    <citation type="submission" date="2015-11" db="EMBL/GenBank/DDBJ databases">
        <authorList>
            <person name="Zhang Y."/>
            <person name="Guo Z."/>
        </authorList>
    </citation>
    <scope>NUCLEOTIDE SEQUENCE [LARGE SCALE GENOMIC DNA]</scope>
    <source>
        <strain evidence="12">JGI-4</strain>
    </source>
</reference>
<keyword evidence="5 10" id="KW-0274">FAD</keyword>
<dbReference type="InterPro" id="IPR029041">
    <property type="entry name" value="FAD-linked_oxidoreductase-like"/>
</dbReference>
<evidence type="ECO:0000259" key="11">
    <source>
        <dbReference type="Pfam" id="PF01619"/>
    </source>
</evidence>
<accession>A0A0P1M5Q2</accession>
<evidence type="ECO:0000256" key="10">
    <source>
        <dbReference type="PIRSR" id="PIRSR000196-2"/>
    </source>
</evidence>
<dbReference type="RefSeq" id="WP_075427106.1">
    <property type="nucleotide sequence ID" value="NZ_CZVL01000021.1"/>
</dbReference>
<dbReference type="Gene3D" id="3.20.20.220">
    <property type="match status" value="1"/>
</dbReference>
<accession>A0A0P1LZK4</accession>
<dbReference type="InterPro" id="IPR008219">
    <property type="entry name" value="PRODH_bac_arc"/>
</dbReference>
<accession>A0A0S4MR09</accession>
<accession>A0A0P1LRQ7</accession>
<sequence length="301" mass="34935">MNLLNELIVRTLPLVPKKIVRHFASRYIAGERLEDALALVKKLNEQKKLATIDVLGENITSEDEAIKALKAYKLVLNKIKENNLNSDLSIKLTQLGLKLDFDFCYANVEELVKLAKEYNNIVEIDMEDSSTTDATIEIYKKLKSKYDNVGVAIQAYLKRSESDIKALLPLKPRIRLCKGIYIEPETIAFKKRELINHNFKHLLNILFQSEAYICIATHDDELINEAYRLIKEYNLKDGRFEFQMLLGVRPELGNKIVSNGYKLRIYVPFGEHWYAYSMRRFRENPQIAGYVFKAIFTKNSF</sequence>
<evidence type="ECO:0000256" key="1">
    <source>
        <dbReference type="ARBA" id="ARBA00004739"/>
    </source>
</evidence>
<evidence type="ECO:0000256" key="3">
    <source>
        <dbReference type="ARBA" id="ARBA00022630"/>
    </source>
</evidence>
<organism evidence="12 13">
    <name type="scientific">Candidatus Kryptonium thompsonii</name>
    <dbReference type="NCBI Taxonomy" id="1633631"/>
    <lineage>
        <taxon>Bacteria</taxon>
        <taxon>Pseudomonadati</taxon>
        <taxon>Candidatus Kryptoniota</taxon>
        <taxon>Candidatus Kryptonium</taxon>
    </lineage>
</organism>
<evidence type="ECO:0000256" key="2">
    <source>
        <dbReference type="ARBA" id="ARBA00012695"/>
    </source>
</evidence>
<evidence type="ECO:0000256" key="7">
    <source>
        <dbReference type="ARBA" id="ARBA00023062"/>
    </source>
</evidence>
<protein>
    <recommendedName>
        <fullName evidence="2">proline dehydrogenase</fullName>
        <ecNumber evidence="2">1.5.5.2</ecNumber>
    </recommendedName>
</protein>
<name>A0A0P1LEU0_9BACT</name>